<dbReference type="Proteomes" id="UP000199245">
    <property type="component" value="Unassembled WGS sequence"/>
</dbReference>
<evidence type="ECO:0000313" key="2">
    <source>
        <dbReference type="Proteomes" id="UP000199245"/>
    </source>
</evidence>
<name>A0A1G6RJ20_9BRAD</name>
<organism evidence="1 2">
    <name type="scientific">Bradyrhizobium brasilense</name>
    <dbReference type="NCBI Taxonomy" id="1419277"/>
    <lineage>
        <taxon>Bacteria</taxon>
        <taxon>Pseudomonadati</taxon>
        <taxon>Pseudomonadota</taxon>
        <taxon>Alphaproteobacteria</taxon>
        <taxon>Hyphomicrobiales</taxon>
        <taxon>Nitrobacteraceae</taxon>
        <taxon>Bradyrhizobium</taxon>
    </lineage>
</organism>
<dbReference type="SUPFAM" id="SSF54637">
    <property type="entry name" value="Thioesterase/thiol ester dehydrase-isomerase"/>
    <property type="match status" value="2"/>
</dbReference>
<dbReference type="Gene3D" id="3.10.129.10">
    <property type="entry name" value="Hotdog Thioesterase"/>
    <property type="match status" value="1"/>
</dbReference>
<evidence type="ECO:0000313" key="1">
    <source>
        <dbReference type="EMBL" id="SDD04431.1"/>
    </source>
</evidence>
<dbReference type="EMBL" id="FMZW01000007">
    <property type="protein sequence ID" value="SDD04431.1"/>
    <property type="molecule type" value="Genomic_DNA"/>
</dbReference>
<protein>
    <recommendedName>
        <fullName evidence="3">MaoC-like domain-containing protein</fullName>
    </recommendedName>
</protein>
<proteinExistence type="predicted"/>
<dbReference type="RefSeq" id="WP_092081815.1">
    <property type="nucleotide sequence ID" value="NZ_FMZW01000007.1"/>
</dbReference>
<accession>A0A1G6RJ20</accession>
<gene>
    <name evidence="1" type="ORF">SAMN05216337_100717</name>
</gene>
<sequence>MDSKTASLTYRVSAYNTSKLSENKIHDDTVARKFGFSGGLVPGVDVMAYMMHLPVEKWGRDFLARGLIEARFVKPVYDGEIAELTGQETGNGLTIELHSRGELCATGTASLPPSAPKFVLDDYKQVAAVAERKPVSASSYEEGKWLGTIPRDWSGDAAKEYLADIRETDPIYLREGLGHPGLLPRVMNKVLVDNAILGPWIHVGTRMQLLSAGKIGDELTARAKVTGNYDKKGHRFVELDALVLGNGVPLAHCWHIAITQPREQAAA</sequence>
<dbReference type="InterPro" id="IPR029069">
    <property type="entry name" value="HotDog_dom_sf"/>
</dbReference>
<reference evidence="1 2" key="1">
    <citation type="submission" date="2016-10" db="EMBL/GenBank/DDBJ databases">
        <authorList>
            <person name="de Groot N.N."/>
        </authorList>
    </citation>
    <scope>NUCLEOTIDE SEQUENCE [LARGE SCALE GENOMIC DNA]</scope>
    <source>
        <strain evidence="1 2">R5</strain>
    </source>
</reference>
<evidence type="ECO:0008006" key="3">
    <source>
        <dbReference type="Google" id="ProtNLM"/>
    </source>
</evidence>
<dbReference type="AlphaFoldDB" id="A0A1G6RJ20"/>